<proteinExistence type="inferred from homology"/>
<dbReference type="GO" id="GO:0003855">
    <property type="term" value="F:3-dehydroquinate dehydratase activity"/>
    <property type="evidence" value="ECO:0007669"/>
    <property type="project" value="UniProtKB-UniRule"/>
</dbReference>
<evidence type="ECO:0000256" key="1">
    <source>
        <dbReference type="ARBA" id="ARBA00001864"/>
    </source>
</evidence>
<dbReference type="InterPro" id="IPR001874">
    <property type="entry name" value="DHquinase_II"/>
</dbReference>
<dbReference type="PANTHER" id="PTHR21272">
    <property type="entry name" value="CATABOLIC 3-DEHYDROQUINASE"/>
    <property type="match status" value="1"/>
</dbReference>
<evidence type="ECO:0000256" key="8">
    <source>
        <dbReference type="HAMAP-Rule" id="MF_00169"/>
    </source>
</evidence>
<comment type="caution">
    <text evidence="8">Lacks conserved residue(s) required for the propagation of feature annotation.</text>
</comment>
<dbReference type="PROSITE" id="PS01029">
    <property type="entry name" value="DEHYDROQUINASE_II"/>
    <property type="match status" value="1"/>
</dbReference>
<feature type="binding site" evidence="8">
    <location>
        <position position="75"/>
    </location>
    <ligand>
        <name>substrate</name>
    </ligand>
</feature>
<dbReference type="Gene3D" id="3.40.50.9100">
    <property type="entry name" value="Dehydroquinase, class II"/>
    <property type="match status" value="1"/>
</dbReference>
<evidence type="ECO:0000256" key="7">
    <source>
        <dbReference type="ARBA" id="ARBA00023239"/>
    </source>
</evidence>
<evidence type="ECO:0000256" key="6">
    <source>
        <dbReference type="ARBA" id="ARBA00023141"/>
    </source>
</evidence>
<keyword evidence="12" id="KW-1185">Reference proteome</keyword>
<protein>
    <recommendedName>
        <fullName evidence="5 8">3-dehydroquinate dehydratase</fullName>
        <shortName evidence="8">3-dehydroquinase</shortName>
        <ecNumber evidence="5 8">4.2.1.10</ecNumber>
    </recommendedName>
    <alternativeName>
        <fullName evidence="8">Type II DHQase</fullName>
    </alternativeName>
</protein>
<evidence type="ECO:0000256" key="2">
    <source>
        <dbReference type="ARBA" id="ARBA00004902"/>
    </source>
</evidence>
<feature type="active site" description="Proton donor" evidence="8 9">
    <location>
        <position position="101"/>
    </location>
</feature>
<dbReference type="NCBIfam" id="NF003805">
    <property type="entry name" value="PRK05395.1-2"/>
    <property type="match status" value="1"/>
</dbReference>
<feature type="site" description="Transition state stabilizer" evidence="8 10">
    <location>
        <position position="19"/>
    </location>
</feature>
<evidence type="ECO:0000313" key="12">
    <source>
        <dbReference type="Proteomes" id="UP000482960"/>
    </source>
</evidence>
<dbReference type="PIRSF" id="PIRSF001399">
    <property type="entry name" value="DHquinase_II"/>
    <property type="match status" value="1"/>
</dbReference>
<sequence length="152" mass="16402">MARRLFILNGPNLNMLGRREPHLYGTATLAEIEKRCATLAADLGFDLFFGQSNSEGQILDWLHQAYNEGACVIINPAGLSTRSVALLDALRMLDQPIVEVHLTNVFSREATYHHELLTARAAGGFLAGFGPAVYELGMLALQGMTGGEPACG</sequence>
<reference evidence="11 12" key="1">
    <citation type="submission" date="2020-03" db="EMBL/GenBank/DDBJ databases">
        <title>Whole genome shotgun sequence of Phytohabitans rumicis NBRC 108638.</title>
        <authorList>
            <person name="Komaki H."/>
            <person name="Tamura T."/>
        </authorList>
    </citation>
    <scope>NUCLEOTIDE SEQUENCE [LARGE SCALE GENOMIC DNA]</scope>
    <source>
        <strain evidence="11 12">NBRC 108638</strain>
    </source>
</reference>
<evidence type="ECO:0000256" key="3">
    <source>
        <dbReference type="ARBA" id="ARBA00011037"/>
    </source>
</evidence>
<feature type="binding site" evidence="8">
    <location>
        <begin position="102"/>
        <end position="103"/>
    </location>
    <ligand>
        <name>substrate</name>
    </ligand>
</feature>
<comment type="similarity">
    <text evidence="3 8">Belongs to the type-II 3-dehydroquinase family.</text>
</comment>
<dbReference type="CDD" id="cd00466">
    <property type="entry name" value="DHQase_II"/>
    <property type="match status" value="1"/>
</dbReference>
<keyword evidence="8" id="KW-0028">Amino-acid biosynthesis</keyword>
<dbReference type="EC" id="4.2.1.10" evidence="5 8"/>
<comment type="pathway">
    <text evidence="2 8">Metabolic intermediate biosynthesis; chorismate biosynthesis; chorismate from D-erythrose 4-phosphate and phosphoenolpyruvate: step 3/7.</text>
</comment>
<gene>
    <name evidence="11" type="primary">aroQ1</name>
    <name evidence="8" type="synonym">aroQ</name>
    <name evidence="11" type="ORF">Prum_011520</name>
</gene>
<dbReference type="Proteomes" id="UP000482960">
    <property type="component" value="Unassembled WGS sequence"/>
</dbReference>
<dbReference type="AlphaFoldDB" id="A0A6V8KVU8"/>
<keyword evidence="7 8" id="KW-0456">Lyase</keyword>
<keyword evidence="6 8" id="KW-0057">Aromatic amino acid biosynthesis</keyword>
<dbReference type="InterPro" id="IPR036441">
    <property type="entry name" value="DHquinase_II_sf"/>
</dbReference>
<dbReference type="PANTHER" id="PTHR21272:SF3">
    <property type="entry name" value="CATABOLIC 3-DEHYDROQUINASE"/>
    <property type="match status" value="1"/>
</dbReference>
<evidence type="ECO:0000256" key="9">
    <source>
        <dbReference type="PIRSR" id="PIRSR001399-1"/>
    </source>
</evidence>
<dbReference type="EMBL" id="BLPG01000001">
    <property type="protein sequence ID" value="GFJ87510.1"/>
    <property type="molecule type" value="Genomic_DNA"/>
</dbReference>
<dbReference type="GO" id="GO:0009423">
    <property type="term" value="P:chorismate biosynthetic process"/>
    <property type="evidence" value="ECO:0007669"/>
    <property type="project" value="UniProtKB-UniRule"/>
</dbReference>
<accession>A0A6V8KVU8</accession>
<dbReference type="UniPathway" id="UPA00053">
    <property type="reaction ID" value="UER00086"/>
</dbReference>
<name>A0A6V8KVU8_9ACTN</name>
<organism evidence="11 12">
    <name type="scientific">Phytohabitans rumicis</name>
    <dbReference type="NCBI Taxonomy" id="1076125"/>
    <lineage>
        <taxon>Bacteria</taxon>
        <taxon>Bacillati</taxon>
        <taxon>Actinomycetota</taxon>
        <taxon>Actinomycetes</taxon>
        <taxon>Micromonosporales</taxon>
        <taxon>Micromonosporaceae</taxon>
    </lineage>
</organism>
<dbReference type="HAMAP" id="MF_00169">
    <property type="entry name" value="AroQ"/>
    <property type="match status" value="1"/>
</dbReference>
<evidence type="ECO:0000256" key="10">
    <source>
        <dbReference type="PIRSR" id="PIRSR001399-3"/>
    </source>
</evidence>
<evidence type="ECO:0000256" key="4">
    <source>
        <dbReference type="ARBA" id="ARBA00011193"/>
    </source>
</evidence>
<dbReference type="NCBIfam" id="NF003807">
    <property type="entry name" value="PRK05395.1-4"/>
    <property type="match status" value="1"/>
</dbReference>
<dbReference type="SUPFAM" id="SSF52304">
    <property type="entry name" value="Type II 3-dehydroquinate dehydratase"/>
    <property type="match status" value="1"/>
</dbReference>
<evidence type="ECO:0000256" key="5">
    <source>
        <dbReference type="ARBA" id="ARBA00012060"/>
    </source>
</evidence>
<comment type="function">
    <text evidence="8">Catalyzes a trans-dehydration via an enolate intermediate.</text>
</comment>
<dbReference type="GO" id="GO:0019631">
    <property type="term" value="P:quinate catabolic process"/>
    <property type="evidence" value="ECO:0007669"/>
    <property type="project" value="TreeGrafter"/>
</dbReference>
<dbReference type="RefSeq" id="WP_173074490.1">
    <property type="nucleotide sequence ID" value="NZ_BAABJB010000039.1"/>
</dbReference>
<feature type="active site" description="Proton acceptor" evidence="8 9">
    <location>
        <position position="24"/>
    </location>
</feature>
<comment type="subunit">
    <text evidence="4 8">Homododecamer.</text>
</comment>
<dbReference type="InterPro" id="IPR018509">
    <property type="entry name" value="DHquinase_II_CS"/>
</dbReference>
<comment type="catalytic activity">
    <reaction evidence="1 8">
        <text>3-dehydroquinate = 3-dehydroshikimate + H2O</text>
        <dbReference type="Rhea" id="RHEA:21096"/>
        <dbReference type="ChEBI" id="CHEBI:15377"/>
        <dbReference type="ChEBI" id="CHEBI:16630"/>
        <dbReference type="ChEBI" id="CHEBI:32364"/>
        <dbReference type="EC" id="4.2.1.10"/>
    </reaction>
</comment>
<comment type="caution">
    <text evidence="11">The sequence shown here is derived from an EMBL/GenBank/DDBJ whole genome shotgun (WGS) entry which is preliminary data.</text>
</comment>
<dbReference type="GO" id="GO:0009073">
    <property type="term" value="P:aromatic amino acid family biosynthetic process"/>
    <property type="evidence" value="ECO:0007669"/>
    <property type="project" value="UniProtKB-KW"/>
</dbReference>
<evidence type="ECO:0000313" key="11">
    <source>
        <dbReference type="EMBL" id="GFJ87510.1"/>
    </source>
</evidence>
<feature type="binding site" evidence="8">
    <location>
        <position position="88"/>
    </location>
    <ligand>
        <name>substrate</name>
    </ligand>
</feature>
<dbReference type="GO" id="GO:0008652">
    <property type="term" value="P:amino acid biosynthetic process"/>
    <property type="evidence" value="ECO:0007669"/>
    <property type="project" value="UniProtKB-KW"/>
</dbReference>
<reference evidence="11 12" key="2">
    <citation type="submission" date="2020-03" db="EMBL/GenBank/DDBJ databases">
        <authorList>
            <person name="Ichikawa N."/>
            <person name="Kimura A."/>
            <person name="Kitahashi Y."/>
            <person name="Uohara A."/>
        </authorList>
    </citation>
    <scope>NUCLEOTIDE SEQUENCE [LARGE SCALE GENOMIC DNA]</scope>
    <source>
        <strain evidence="11 12">NBRC 108638</strain>
    </source>
</reference>
<dbReference type="Pfam" id="PF01220">
    <property type="entry name" value="DHquinase_II"/>
    <property type="match status" value="1"/>
</dbReference>